<evidence type="ECO:0000256" key="5">
    <source>
        <dbReference type="ARBA" id="ARBA00023136"/>
    </source>
</evidence>
<keyword evidence="4 7" id="KW-0812">Transmembrane</keyword>
<keyword evidence="9" id="KW-0675">Receptor</keyword>
<dbReference type="AlphaFoldDB" id="A0A512BFS2"/>
<comment type="caution">
    <text evidence="9">The sequence shown here is derived from an EMBL/GenBank/DDBJ whole genome shotgun (WGS) entry which is preliminary data.</text>
</comment>
<protein>
    <submittedName>
        <fullName evidence="9">TonB-dependent receptor</fullName>
    </submittedName>
</protein>
<organism evidence="9 10">
    <name type="scientific">Segetibacter aerophilus</name>
    <dbReference type="NCBI Taxonomy" id="670293"/>
    <lineage>
        <taxon>Bacteria</taxon>
        <taxon>Pseudomonadati</taxon>
        <taxon>Bacteroidota</taxon>
        <taxon>Chitinophagia</taxon>
        <taxon>Chitinophagales</taxon>
        <taxon>Chitinophagaceae</taxon>
        <taxon>Segetibacter</taxon>
    </lineage>
</organism>
<dbReference type="InterPro" id="IPR008969">
    <property type="entry name" value="CarboxyPept-like_regulatory"/>
</dbReference>
<dbReference type="RefSeq" id="WP_147204936.1">
    <property type="nucleotide sequence ID" value="NZ_BJYT01000013.1"/>
</dbReference>
<keyword evidence="6 7" id="KW-0998">Cell outer membrane</keyword>
<dbReference type="InterPro" id="IPR037066">
    <property type="entry name" value="Plug_dom_sf"/>
</dbReference>
<evidence type="ECO:0000256" key="7">
    <source>
        <dbReference type="PROSITE-ProRule" id="PRU01360"/>
    </source>
</evidence>
<dbReference type="GO" id="GO:0015344">
    <property type="term" value="F:siderophore uptake transmembrane transporter activity"/>
    <property type="evidence" value="ECO:0007669"/>
    <property type="project" value="TreeGrafter"/>
</dbReference>
<evidence type="ECO:0000256" key="2">
    <source>
        <dbReference type="ARBA" id="ARBA00022448"/>
    </source>
</evidence>
<keyword evidence="10" id="KW-1185">Reference proteome</keyword>
<keyword evidence="3 7" id="KW-1134">Transmembrane beta strand</keyword>
<dbReference type="InterPro" id="IPR036942">
    <property type="entry name" value="Beta-barrel_TonB_sf"/>
</dbReference>
<reference evidence="9 10" key="1">
    <citation type="submission" date="2019-07" db="EMBL/GenBank/DDBJ databases">
        <title>Whole genome shotgun sequence of Segetibacter aerophilus NBRC 106135.</title>
        <authorList>
            <person name="Hosoyama A."/>
            <person name="Uohara A."/>
            <person name="Ohji S."/>
            <person name="Ichikawa N."/>
        </authorList>
    </citation>
    <scope>NUCLEOTIDE SEQUENCE [LARGE SCALE GENOMIC DNA]</scope>
    <source>
        <strain evidence="9 10">NBRC 106135</strain>
    </source>
</reference>
<dbReference type="Proteomes" id="UP000321513">
    <property type="component" value="Unassembled WGS sequence"/>
</dbReference>
<dbReference type="SUPFAM" id="SSF56935">
    <property type="entry name" value="Porins"/>
    <property type="match status" value="1"/>
</dbReference>
<dbReference type="Gene3D" id="2.170.130.10">
    <property type="entry name" value="TonB-dependent receptor, plug domain"/>
    <property type="match status" value="1"/>
</dbReference>
<gene>
    <name evidence="9" type="primary">nicT</name>
    <name evidence="9" type="ORF">SAE01_33150</name>
</gene>
<evidence type="ECO:0000313" key="10">
    <source>
        <dbReference type="Proteomes" id="UP000321513"/>
    </source>
</evidence>
<dbReference type="GO" id="GO:0009279">
    <property type="term" value="C:cell outer membrane"/>
    <property type="evidence" value="ECO:0007669"/>
    <property type="project" value="UniProtKB-SubCell"/>
</dbReference>
<dbReference type="SUPFAM" id="SSF49464">
    <property type="entry name" value="Carboxypeptidase regulatory domain-like"/>
    <property type="match status" value="1"/>
</dbReference>
<keyword evidence="2 7" id="KW-0813">Transport</keyword>
<dbReference type="InterPro" id="IPR012910">
    <property type="entry name" value="Plug_dom"/>
</dbReference>
<dbReference type="Gene3D" id="2.60.40.1120">
    <property type="entry name" value="Carboxypeptidase-like, regulatory domain"/>
    <property type="match status" value="1"/>
</dbReference>
<comment type="subcellular location">
    <subcellularLocation>
        <location evidence="1 7">Cell outer membrane</location>
        <topology evidence="1 7">Multi-pass membrane protein</topology>
    </subcellularLocation>
</comment>
<accession>A0A512BFS2</accession>
<dbReference type="Pfam" id="PF13715">
    <property type="entry name" value="CarbopepD_reg_2"/>
    <property type="match status" value="1"/>
</dbReference>
<dbReference type="PROSITE" id="PS52016">
    <property type="entry name" value="TONB_DEPENDENT_REC_3"/>
    <property type="match status" value="1"/>
</dbReference>
<proteinExistence type="inferred from homology"/>
<dbReference type="Pfam" id="PF07715">
    <property type="entry name" value="Plug"/>
    <property type="match status" value="1"/>
</dbReference>
<feature type="domain" description="TonB-dependent receptor plug" evidence="8">
    <location>
        <begin position="122"/>
        <end position="232"/>
    </location>
</feature>
<evidence type="ECO:0000313" key="9">
    <source>
        <dbReference type="EMBL" id="GEO10819.1"/>
    </source>
</evidence>
<dbReference type="InterPro" id="IPR039426">
    <property type="entry name" value="TonB-dep_rcpt-like"/>
</dbReference>
<name>A0A512BFS2_9BACT</name>
<evidence type="ECO:0000259" key="8">
    <source>
        <dbReference type="Pfam" id="PF07715"/>
    </source>
</evidence>
<dbReference type="GO" id="GO:0044718">
    <property type="term" value="P:siderophore transmembrane transport"/>
    <property type="evidence" value="ECO:0007669"/>
    <property type="project" value="TreeGrafter"/>
</dbReference>
<evidence type="ECO:0000256" key="4">
    <source>
        <dbReference type="ARBA" id="ARBA00022692"/>
    </source>
</evidence>
<sequence length="754" mass="83782">MSISLLKRCGLSRGLFLIFINLVFAITVSNAQRIVSGKIIDATSRQPLVAASIAEEGNQKHTALSDQDGNFLIRVSSVTTKLIVSFIGFQSASITVTAQQNARIELQPASVNLKDVVLDNKNVQQKFATLAKVDLDLHPVRNTQELLRVVPGLFVAQHAGGGKAEQIFLRGFDCDHGTDIQVSVDGLPVNMVSHAHGQGYADAHFIIPETINNIDYGTGPYYTPHGNLNTAGYVAFSTYNNIQKSQVQVEAGRYNTFRTLAVIDLLKKNKEKQSAYVAGEFNYTNGATINKQNFNRFNLFGKYNLAITPATQLTISGSGFKSKWDASGQIPVRAVIDGSVDRFGSIDPSEGGHTERYNANVIHTHAFSESLSLINQGFYTRNIFSLFSNFTFYLNDPVNGDEINQAEKRDIFGYSSKLIKKSIYDSWTVNSTYGIGVRYDATKNSYLAHSVKRVFLDYVKLGNIREANAYSFIQKQATFSKWVIDAGLRFDYLHFNYLDKLQPSEPARSKTILSPKISVQYALAPAMEVYVKAGKGFHSNDTRVVVANKGEEILPAAYGVDLGVIFKPINNLVVNIAAYYLHLNQEFVYVGDDGNIEPSGRTKRTGIDIIARYQLTKYLFANTNINFTKPRSLGEPKGADYIPLAPRVTSTGGLFYKKKEGFNGGVTYRYIKNRPANEDNSIVAKGYFLLDASVNYSKPKYEVGLAMENILNNEWNEAQFATESRLQNEPSPISELNFTPGTPFFIRAKFTVFF</sequence>
<dbReference type="PANTHER" id="PTHR30069">
    <property type="entry name" value="TONB-DEPENDENT OUTER MEMBRANE RECEPTOR"/>
    <property type="match status" value="1"/>
</dbReference>
<keyword evidence="5 7" id="KW-0472">Membrane</keyword>
<evidence type="ECO:0000256" key="3">
    <source>
        <dbReference type="ARBA" id="ARBA00022452"/>
    </source>
</evidence>
<evidence type="ECO:0000256" key="1">
    <source>
        <dbReference type="ARBA" id="ARBA00004571"/>
    </source>
</evidence>
<dbReference type="Gene3D" id="2.40.170.20">
    <property type="entry name" value="TonB-dependent receptor, beta-barrel domain"/>
    <property type="match status" value="1"/>
</dbReference>
<comment type="similarity">
    <text evidence="7">Belongs to the TonB-dependent receptor family.</text>
</comment>
<dbReference type="EMBL" id="BJYT01000013">
    <property type="protein sequence ID" value="GEO10819.1"/>
    <property type="molecule type" value="Genomic_DNA"/>
</dbReference>
<evidence type="ECO:0000256" key="6">
    <source>
        <dbReference type="ARBA" id="ARBA00023237"/>
    </source>
</evidence>
<dbReference type="PANTHER" id="PTHR30069:SF36">
    <property type="entry name" value="BLL6948 PROTEIN"/>
    <property type="match status" value="1"/>
</dbReference>
<dbReference type="OrthoDB" id="99480at2"/>